<name>W7IC87_9PSEU</name>
<dbReference type="SUPFAM" id="SSF53474">
    <property type="entry name" value="alpha/beta-Hydrolases"/>
    <property type="match status" value="1"/>
</dbReference>
<dbReference type="InterPro" id="IPR029058">
    <property type="entry name" value="AB_hydrolase_fold"/>
</dbReference>
<dbReference type="OrthoDB" id="4169718at2"/>
<dbReference type="InterPro" id="IPR001031">
    <property type="entry name" value="Thioesterase"/>
</dbReference>
<dbReference type="Gene3D" id="3.40.50.1820">
    <property type="entry name" value="alpha/beta hydrolase"/>
    <property type="match status" value="2"/>
</dbReference>
<protein>
    <submittedName>
        <fullName evidence="3">Thioesterase</fullName>
    </submittedName>
</protein>
<organism evidence="3 4">
    <name type="scientific">Actinokineospora spheciospongiae</name>
    <dbReference type="NCBI Taxonomy" id="909613"/>
    <lineage>
        <taxon>Bacteria</taxon>
        <taxon>Bacillati</taxon>
        <taxon>Actinomycetota</taxon>
        <taxon>Actinomycetes</taxon>
        <taxon>Pseudonocardiales</taxon>
        <taxon>Pseudonocardiaceae</taxon>
        <taxon>Actinokineospora</taxon>
    </lineage>
</organism>
<dbReference type="EMBL" id="AYXG01000257">
    <property type="protein sequence ID" value="EWC58128.1"/>
    <property type="molecule type" value="Genomic_DNA"/>
</dbReference>
<proteinExistence type="inferred from homology"/>
<evidence type="ECO:0000259" key="2">
    <source>
        <dbReference type="Pfam" id="PF00975"/>
    </source>
</evidence>
<comment type="caution">
    <text evidence="3">The sequence shown here is derived from an EMBL/GenBank/DDBJ whole genome shotgun (WGS) entry which is preliminary data.</text>
</comment>
<sequence length="214" mass="22268">MSGPGDSWLRRLRACDRPAARVVCLPPAGADALFYLSFARAVSHPVEVLGAQYPGRRDRRGEAPARTVQELADGIAGAAGSDLPVALFGHGMGAVVAFETALRLHRPPLVLFVSGAPGPPRHRVAESAESSGTAHADLSAAATYRWGDARVGAPVVGMVGDEDPVARAEEVATWQSVTSGAFELQLFSGGHLYLTSFVSTVANAVGERVLGMLG</sequence>
<evidence type="ECO:0000313" key="3">
    <source>
        <dbReference type="EMBL" id="EWC58128.1"/>
    </source>
</evidence>
<keyword evidence="4" id="KW-1185">Reference proteome</keyword>
<dbReference type="PANTHER" id="PTHR11487:SF0">
    <property type="entry name" value="S-ACYL FATTY ACID SYNTHASE THIOESTERASE, MEDIUM CHAIN"/>
    <property type="match status" value="1"/>
</dbReference>
<dbReference type="InterPro" id="IPR012223">
    <property type="entry name" value="TEII"/>
</dbReference>
<reference evidence="3 4" key="1">
    <citation type="journal article" date="2014" name="Genome Announc.">
        <title>Draft Genome Sequence of the Antitrypanosomally Active Sponge-Associated Bacterium Actinokineospora sp. Strain EG49.</title>
        <authorList>
            <person name="Harjes J."/>
            <person name="Ryu T."/>
            <person name="Abdelmohsen U.R."/>
            <person name="Moitinho-Silva L."/>
            <person name="Horn H."/>
            <person name="Ravasi T."/>
            <person name="Hentschel U."/>
        </authorList>
    </citation>
    <scope>NUCLEOTIDE SEQUENCE [LARGE SCALE GENOMIC DNA]</scope>
    <source>
        <strain evidence="3 4">EG49</strain>
    </source>
</reference>
<dbReference type="AlphaFoldDB" id="W7IC87"/>
<dbReference type="Pfam" id="PF00975">
    <property type="entry name" value="Thioesterase"/>
    <property type="match status" value="1"/>
</dbReference>
<dbReference type="STRING" id="909613.UO65_6594"/>
<dbReference type="eggNOG" id="COG3208">
    <property type="taxonomic scope" value="Bacteria"/>
</dbReference>
<accession>W7IC87</accession>
<dbReference type="PANTHER" id="PTHR11487">
    <property type="entry name" value="THIOESTERASE"/>
    <property type="match status" value="1"/>
</dbReference>
<gene>
    <name evidence="3" type="ORF">UO65_6594</name>
</gene>
<accession>A0A8E2WU10</accession>
<feature type="domain" description="Thioesterase" evidence="2">
    <location>
        <begin position="21"/>
        <end position="129"/>
    </location>
</feature>
<evidence type="ECO:0000313" key="4">
    <source>
        <dbReference type="Proteomes" id="UP000019277"/>
    </source>
</evidence>
<dbReference type="RefSeq" id="WP_052022106.1">
    <property type="nucleotide sequence ID" value="NZ_AYXG01000257.1"/>
</dbReference>
<dbReference type="GO" id="GO:0008610">
    <property type="term" value="P:lipid biosynthetic process"/>
    <property type="evidence" value="ECO:0007669"/>
    <property type="project" value="TreeGrafter"/>
</dbReference>
<dbReference type="Proteomes" id="UP000019277">
    <property type="component" value="Unassembled WGS sequence"/>
</dbReference>
<evidence type="ECO:0000256" key="1">
    <source>
        <dbReference type="ARBA" id="ARBA00007169"/>
    </source>
</evidence>
<comment type="similarity">
    <text evidence="1">Belongs to the thioesterase family.</text>
</comment>